<accession>A0ABW6ICF8</accession>
<gene>
    <name evidence="2" type="ORF">ACFVKH_06160</name>
</gene>
<feature type="region of interest" description="Disordered" evidence="1">
    <location>
        <begin position="1"/>
        <end position="21"/>
    </location>
</feature>
<evidence type="ECO:0000313" key="3">
    <source>
        <dbReference type="Proteomes" id="UP001600165"/>
    </source>
</evidence>
<protein>
    <recommendedName>
        <fullName evidence="4">ATP-binding protein</fullName>
    </recommendedName>
</protein>
<evidence type="ECO:0000313" key="2">
    <source>
        <dbReference type="EMBL" id="MFE4105851.1"/>
    </source>
</evidence>
<comment type="caution">
    <text evidence="2">The sequence shown here is derived from an EMBL/GenBank/DDBJ whole genome shotgun (WGS) entry which is preliminary data.</text>
</comment>
<evidence type="ECO:0000256" key="1">
    <source>
        <dbReference type="SAM" id="MobiDB-lite"/>
    </source>
</evidence>
<dbReference type="Proteomes" id="UP001600165">
    <property type="component" value="Unassembled WGS sequence"/>
</dbReference>
<keyword evidence="3" id="KW-1185">Reference proteome</keyword>
<sequence length="1183" mass="133221">MTNPSVSNHPTQPNSEVQMAPAGQGKTLAAYFSLNRRYYRSVNLVRDLDKPESVQGYVPTERSGDALRRILGALGNPDAHRAWTITGVYGTGKSAFAHYLLSLCADEKTNVRAEAQAIAQASFPPDSPELEAIHSNIPAKGILRAVTTGQREPLSWSIARALITAADRLWKKKKKKPDFWPRLTDWEVELAARQPRISNQEVLSLLKEMVTAAQMPLILVVDELGKALEYAAHNQGVQDLYLLQQIAELDIKGEHQVYFLGLLHQSFAGYSERLAAVEQSEWTKIQGRFEDIPFAESPSQMTRLIGRAIDQSQAVPIGDTIRQNSTRWFAALAPVLAENDLSEDVLAAAYPLHPITALVLPLLCTRYAQNDRSLFTFLTSEEPFGLQEFMATAQVEGEPLPTLKLYQLYDYFVESVTGLSSRINLQRWVEVQGLIEDARGHSPETIRVLKTIGILNLISTNGPLKATPTLVALSLCDTPQDQAISEWKEVINALQKRTLLTYRKQRDELRIWQGSEFNVEAAIFERLEQERSPIAELLESTYPLKHVVPQRHYTTTGTLRYFEQRYGDSRLNLSELACSSGEYDGLILYWLDRTELESVPSQTLEGKPLVVVEVAKLDVLATRAQEFQVLKKIWKTAPELQNDGVARREVKQRLTDAEQLLDETVRQTFDWASSQNRCWVEGSLCEMPNARTFQSALSKICDRTYPQTPILDNELINRRVLTSQGAKARRELIEAMLERADQPRLGLEGYGPEVAMYYSVLETGGIHRQEDDQWGFYPPSDSAGISSLWAAIEAFCLEAKEKQFSLGDLYQRLEQPPYGIKQGMVPIVLAAVLLYHVDDVGFYKDGTFVPVMGPEHFELLVKDPSRFSVKYFEMVGLRSQVFRELESILRSQNAKAPNGVRNASLLMVAKPLFSFVRKLPKYTLHTERMSDAAQQVLAALQKAQEPDELLFVALPTACGFGPMLATNEDGGKAKAFRKQLVQCLHEIQTAYETLLSFCKTRLYEAFGVRKEANLREDLQVQATPLIGKCIEPVLKRFILAAVDDTAEDNEWLEALVMIVADKPPKSWTDNDITRFELALVDLVRRFKNLEALQKEVEAKGTGFTAKRLTITEQNGHEVNQVIWVDADKEDLLEQAVDKALELPELQGDPKLHQAFIAKLSERILDVQSTSDLDKPRKARKHAI</sequence>
<organism evidence="2 3">
    <name type="scientific">Almyronema epifaneia S1</name>
    <dbReference type="NCBI Taxonomy" id="2991925"/>
    <lineage>
        <taxon>Bacteria</taxon>
        <taxon>Bacillati</taxon>
        <taxon>Cyanobacteriota</taxon>
        <taxon>Cyanophyceae</taxon>
        <taxon>Nodosilineales</taxon>
        <taxon>Nodosilineaceae</taxon>
        <taxon>Almyronema</taxon>
        <taxon>Almyronema epifaneia</taxon>
    </lineage>
</organism>
<dbReference type="SUPFAM" id="SSF52540">
    <property type="entry name" value="P-loop containing nucleoside triphosphate hydrolases"/>
    <property type="match status" value="1"/>
</dbReference>
<reference evidence="2 3" key="1">
    <citation type="submission" date="2024-10" db="EMBL/GenBank/DDBJ databases">
        <authorList>
            <person name="Ratan Roy A."/>
            <person name="Morales Sandoval P.H."/>
            <person name="De Los Santos Villalobos S."/>
            <person name="Chakraborty S."/>
            <person name="Mukherjee J."/>
        </authorList>
    </citation>
    <scope>NUCLEOTIDE SEQUENCE [LARGE SCALE GENOMIC DNA]</scope>
    <source>
        <strain evidence="2 3">S1</strain>
    </source>
</reference>
<dbReference type="EMBL" id="JBHZOL010000040">
    <property type="protein sequence ID" value="MFE4105851.1"/>
    <property type="molecule type" value="Genomic_DNA"/>
</dbReference>
<feature type="compositionally biased region" description="Polar residues" evidence="1">
    <location>
        <begin position="1"/>
        <end position="17"/>
    </location>
</feature>
<evidence type="ECO:0008006" key="4">
    <source>
        <dbReference type="Google" id="ProtNLM"/>
    </source>
</evidence>
<dbReference type="RefSeq" id="WP_377963042.1">
    <property type="nucleotide sequence ID" value="NZ_JBHZOL010000040.1"/>
</dbReference>
<dbReference type="InterPro" id="IPR027417">
    <property type="entry name" value="P-loop_NTPase"/>
</dbReference>
<name>A0ABW6ICF8_9CYAN</name>
<proteinExistence type="predicted"/>